<dbReference type="AlphaFoldDB" id="A0A318SQ53"/>
<organism evidence="3 4">
    <name type="scientific">Pseudoroseicyclus aestuarii</name>
    <dbReference type="NCBI Taxonomy" id="1795041"/>
    <lineage>
        <taxon>Bacteria</taxon>
        <taxon>Pseudomonadati</taxon>
        <taxon>Pseudomonadota</taxon>
        <taxon>Alphaproteobacteria</taxon>
        <taxon>Rhodobacterales</taxon>
        <taxon>Paracoccaceae</taxon>
        <taxon>Pseudoroseicyclus</taxon>
    </lineage>
</organism>
<dbReference type="RefSeq" id="WP_110814533.1">
    <property type="nucleotide sequence ID" value="NZ_QJTE01000003.1"/>
</dbReference>
<dbReference type="InterPro" id="IPR036680">
    <property type="entry name" value="SPOR-like_sf"/>
</dbReference>
<dbReference type="InterPro" id="IPR007730">
    <property type="entry name" value="SPOR-like_dom"/>
</dbReference>
<keyword evidence="1" id="KW-0472">Membrane</keyword>
<protein>
    <submittedName>
        <fullName evidence="3">Sporulation related protein</fullName>
    </submittedName>
</protein>
<dbReference type="OrthoDB" id="8479416at2"/>
<keyword evidence="1" id="KW-0812">Transmembrane</keyword>
<comment type="caution">
    <text evidence="3">The sequence shown here is derived from an EMBL/GenBank/DDBJ whole genome shotgun (WGS) entry which is preliminary data.</text>
</comment>
<proteinExistence type="predicted"/>
<dbReference type="Gene3D" id="3.30.70.1070">
    <property type="entry name" value="Sporulation related repeat"/>
    <property type="match status" value="1"/>
</dbReference>
<evidence type="ECO:0000313" key="4">
    <source>
        <dbReference type="Proteomes" id="UP000248311"/>
    </source>
</evidence>
<dbReference type="GO" id="GO:0042834">
    <property type="term" value="F:peptidoglycan binding"/>
    <property type="evidence" value="ECO:0007669"/>
    <property type="project" value="InterPro"/>
</dbReference>
<evidence type="ECO:0000259" key="2">
    <source>
        <dbReference type="PROSITE" id="PS51724"/>
    </source>
</evidence>
<dbReference type="Pfam" id="PF05036">
    <property type="entry name" value="SPOR"/>
    <property type="match status" value="1"/>
</dbReference>
<keyword evidence="1" id="KW-1133">Transmembrane helix</keyword>
<dbReference type="EMBL" id="QJTE01000003">
    <property type="protein sequence ID" value="PYE83991.1"/>
    <property type="molecule type" value="Genomic_DNA"/>
</dbReference>
<name>A0A318SQ53_9RHOB</name>
<reference evidence="3 4" key="1">
    <citation type="submission" date="2018-06" db="EMBL/GenBank/DDBJ databases">
        <title>Genomic Encyclopedia of Type Strains, Phase III (KMG-III): the genomes of soil and plant-associated and newly described type strains.</title>
        <authorList>
            <person name="Whitman W."/>
        </authorList>
    </citation>
    <scope>NUCLEOTIDE SEQUENCE [LARGE SCALE GENOMIC DNA]</scope>
    <source>
        <strain evidence="3 4">CECT 9025</strain>
    </source>
</reference>
<gene>
    <name evidence="3" type="ORF">DFP88_103353</name>
</gene>
<evidence type="ECO:0000256" key="1">
    <source>
        <dbReference type="SAM" id="Phobius"/>
    </source>
</evidence>
<feature type="domain" description="SPOR" evidence="2">
    <location>
        <begin position="287"/>
        <end position="372"/>
    </location>
</feature>
<keyword evidence="4" id="KW-1185">Reference proteome</keyword>
<dbReference type="Proteomes" id="UP000248311">
    <property type="component" value="Unassembled WGS sequence"/>
</dbReference>
<sequence>MAYAADAPWGAQGQDSWAPAPFVEEADWDEEAEEQAAQSPARALPAKVIRGIGALISVALVIGVAVWGYRLMVRDATGVPVVQAMEGPLREAPSEPGGEIASHIGLSVNDVAAMGEAAGPEERLILAPQPAGLRQEDLLLAPVAEADESRPEGDSITRALTAMSQGAPLAVAQVGDPGAVQALADRLAAGVVPIEALSDEVDTEVLMAPDAAPEGEVAADAGADDAALEDDQAEALDLVAASVPGLAVAPRPPLRPRTLRPATAVAALTAPAAAPASTGPVALQTEPIPAGTSLVQLGAFDSPEVAAAEWTRLGTRFAELLNGKERVVQEALSGGRTFFRLRAMGFEDLADARRFCSALVAEDAACIPVVVN</sequence>
<dbReference type="PROSITE" id="PS51724">
    <property type="entry name" value="SPOR"/>
    <property type="match status" value="1"/>
</dbReference>
<accession>A0A318SQ53</accession>
<evidence type="ECO:0000313" key="3">
    <source>
        <dbReference type="EMBL" id="PYE83991.1"/>
    </source>
</evidence>
<feature type="transmembrane region" description="Helical" evidence="1">
    <location>
        <begin position="48"/>
        <end position="69"/>
    </location>
</feature>